<dbReference type="InterPro" id="IPR006603">
    <property type="entry name" value="PQ-loop_rpt"/>
</dbReference>
<dbReference type="SMART" id="SM00679">
    <property type="entry name" value="CTNS"/>
    <property type="match status" value="1"/>
</dbReference>
<evidence type="ECO:0000256" key="5">
    <source>
        <dbReference type="SAM" id="Phobius"/>
    </source>
</evidence>
<dbReference type="GO" id="GO:0016020">
    <property type="term" value="C:membrane"/>
    <property type="evidence" value="ECO:0007669"/>
    <property type="project" value="UniProtKB-SubCell"/>
</dbReference>
<dbReference type="InterPro" id="IPR004316">
    <property type="entry name" value="SWEET_rpt"/>
</dbReference>
<gene>
    <name evidence="6" type="ORF">LX69_00742</name>
</gene>
<evidence type="ECO:0000313" key="7">
    <source>
        <dbReference type="Proteomes" id="UP000249239"/>
    </source>
</evidence>
<sequence length="90" mass="10108">MTPTHFIDITGTSAAILTTVAMFPQAFRIIKTRDVKSISMWMYLTNSLGIVMWGTYGLLLNQKPIIYANLVAIVPALTILILKIRLNQKQ</sequence>
<organism evidence="6 7">
    <name type="scientific">Breznakibacter xylanolyticus</name>
    <dbReference type="NCBI Taxonomy" id="990"/>
    <lineage>
        <taxon>Bacteria</taxon>
        <taxon>Pseudomonadati</taxon>
        <taxon>Bacteroidota</taxon>
        <taxon>Bacteroidia</taxon>
        <taxon>Marinilabiliales</taxon>
        <taxon>Marinilabiliaceae</taxon>
        <taxon>Breznakibacter</taxon>
    </lineage>
</organism>
<dbReference type="InterPro" id="IPR047662">
    <property type="entry name" value="SemiSWEET"/>
</dbReference>
<evidence type="ECO:0000256" key="2">
    <source>
        <dbReference type="ARBA" id="ARBA00022692"/>
    </source>
</evidence>
<evidence type="ECO:0000313" key="6">
    <source>
        <dbReference type="EMBL" id="PZX19475.1"/>
    </source>
</evidence>
<reference evidence="6 7" key="1">
    <citation type="submission" date="2018-06" db="EMBL/GenBank/DDBJ databases">
        <title>Genomic Encyclopedia of Archaeal and Bacterial Type Strains, Phase II (KMG-II): from individual species to whole genera.</title>
        <authorList>
            <person name="Goeker M."/>
        </authorList>
    </citation>
    <scope>NUCLEOTIDE SEQUENCE [LARGE SCALE GENOMIC DNA]</scope>
    <source>
        <strain evidence="6 7">DSM 6779</strain>
    </source>
</reference>
<dbReference type="NCBIfam" id="NF037968">
    <property type="entry name" value="SemiSWEET_2"/>
    <property type="match status" value="1"/>
</dbReference>
<keyword evidence="2 5" id="KW-0812">Transmembrane</keyword>
<keyword evidence="7" id="KW-1185">Reference proteome</keyword>
<dbReference type="OrthoDB" id="122062at2"/>
<protein>
    <submittedName>
        <fullName evidence="6">MtN3 and saliva related transmembrane protein</fullName>
    </submittedName>
</protein>
<accession>A0A2W7NGF0</accession>
<dbReference type="EMBL" id="QKZK01000004">
    <property type="protein sequence ID" value="PZX19475.1"/>
    <property type="molecule type" value="Genomic_DNA"/>
</dbReference>
<dbReference type="Proteomes" id="UP000249239">
    <property type="component" value="Unassembled WGS sequence"/>
</dbReference>
<evidence type="ECO:0000256" key="1">
    <source>
        <dbReference type="ARBA" id="ARBA00004141"/>
    </source>
</evidence>
<evidence type="ECO:0000256" key="3">
    <source>
        <dbReference type="ARBA" id="ARBA00022989"/>
    </source>
</evidence>
<keyword evidence="4 5" id="KW-0472">Membrane</keyword>
<feature type="transmembrane region" description="Helical" evidence="5">
    <location>
        <begin position="65"/>
        <end position="84"/>
    </location>
</feature>
<dbReference type="AlphaFoldDB" id="A0A2W7NGF0"/>
<dbReference type="RefSeq" id="WP_111444458.1">
    <property type="nucleotide sequence ID" value="NZ_QKZK01000004.1"/>
</dbReference>
<feature type="transmembrane region" description="Helical" evidence="5">
    <location>
        <begin position="39"/>
        <end position="59"/>
    </location>
</feature>
<dbReference type="Gene3D" id="1.20.1280.290">
    <property type="match status" value="1"/>
</dbReference>
<dbReference type="GO" id="GO:0051119">
    <property type="term" value="F:sugar transmembrane transporter activity"/>
    <property type="evidence" value="ECO:0007669"/>
    <property type="project" value="InterPro"/>
</dbReference>
<dbReference type="Pfam" id="PF03083">
    <property type="entry name" value="MtN3_slv"/>
    <property type="match status" value="1"/>
</dbReference>
<keyword evidence="3 5" id="KW-1133">Transmembrane helix</keyword>
<evidence type="ECO:0000256" key="4">
    <source>
        <dbReference type="ARBA" id="ARBA00023136"/>
    </source>
</evidence>
<comment type="caution">
    <text evidence="6">The sequence shown here is derived from an EMBL/GenBank/DDBJ whole genome shotgun (WGS) entry which is preliminary data.</text>
</comment>
<comment type="subcellular location">
    <subcellularLocation>
        <location evidence="1">Membrane</location>
        <topology evidence="1">Multi-pass membrane protein</topology>
    </subcellularLocation>
</comment>
<proteinExistence type="predicted"/>
<name>A0A2W7NGF0_9BACT</name>